<accession>A0A2T7NL18</accession>
<feature type="chain" id="PRO_5015463487" description="Immunoglobulin subtype domain-containing protein" evidence="1">
    <location>
        <begin position="29"/>
        <end position="219"/>
    </location>
</feature>
<evidence type="ECO:0000256" key="1">
    <source>
        <dbReference type="SAM" id="SignalP"/>
    </source>
</evidence>
<dbReference type="AlphaFoldDB" id="A0A2T7NL18"/>
<keyword evidence="1" id="KW-0732">Signal</keyword>
<organism evidence="2 3">
    <name type="scientific">Pomacea canaliculata</name>
    <name type="common">Golden apple snail</name>
    <dbReference type="NCBI Taxonomy" id="400727"/>
    <lineage>
        <taxon>Eukaryota</taxon>
        <taxon>Metazoa</taxon>
        <taxon>Spiralia</taxon>
        <taxon>Lophotrochozoa</taxon>
        <taxon>Mollusca</taxon>
        <taxon>Gastropoda</taxon>
        <taxon>Caenogastropoda</taxon>
        <taxon>Architaenioglossa</taxon>
        <taxon>Ampullarioidea</taxon>
        <taxon>Ampullariidae</taxon>
        <taxon>Pomacea</taxon>
    </lineage>
</organism>
<dbReference type="InterPro" id="IPR036179">
    <property type="entry name" value="Ig-like_dom_sf"/>
</dbReference>
<sequence>MHYLPVVWRLATSALLLLLHTGHHVTRAQNNFGNMTEVNRTLVLERTVTVNPTSVKYGETVTIKCNLKVMVGLSNSVYHLWLYQKSLPVRMAAFHPQSTNEEGYPRELVAHPNGIRCYESNPKNCSGRDIKAVGNRVNNQDGTYSVSLTVTFREVVCCDNDEFYCWFFIFSNDLPPAGFNSSNTVKLSIDCHPKILEQRCYLPVTAQTTAKPNTSLKKS</sequence>
<dbReference type="SUPFAM" id="SSF48726">
    <property type="entry name" value="Immunoglobulin"/>
    <property type="match status" value="1"/>
</dbReference>
<protein>
    <recommendedName>
        <fullName evidence="4">Immunoglobulin subtype domain-containing protein</fullName>
    </recommendedName>
</protein>
<feature type="signal peptide" evidence="1">
    <location>
        <begin position="1"/>
        <end position="28"/>
    </location>
</feature>
<dbReference type="EMBL" id="PZQS01000011">
    <property type="protein sequence ID" value="PVD21864.1"/>
    <property type="molecule type" value="Genomic_DNA"/>
</dbReference>
<proteinExistence type="predicted"/>
<evidence type="ECO:0000313" key="3">
    <source>
        <dbReference type="Proteomes" id="UP000245119"/>
    </source>
</evidence>
<keyword evidence="3" id="KW-1185">Reference proteome</keyword>
<reference evidence="2 3" key="1">
    <citation type="submission" date="2018-04" db="EMBL/GenBank/DDBJ databases">
        <title>The genome of golden apple snail Pomacea canaliculata provides insight into stress tolerance and invasive adaptation.</title>
        <authorList>
            <person name="Liu C."/>
            <person name="Liu B."/>
            <person name="Ren Y."/>
            <person name="Zhang Y."/>
            <person name="Wang H."/>
            <person name="Li S."/>
            <person name="Jiang F."/>
            <person name="Yin L."/>
            <person name="Zhang G."/>
            <person name="Qian W."/>
            <person name="Fan W."/>
        </authorList>
    </citation>
    <scope>NUCLEOTIDE SEQUENCE [LARGE SCALE GENOMIC DNA]</scope>
    <source>
        <strain evidence="2">SZHN2017</strain>
        <tissue evidence="2">Muscle</tissue>
    </source>
</reference>
<evidence type="ECO:0008006" key="4">
    <source>
        <dbReference type="Google" id="ProtNLM"/>
    </source>
</evidence>
<name>A0A2T7NL18_POMCA</name>
<comment type="caution">
    <text evidence="2">The sequence shown here is derived from an EMBL/GenBank/DDBJ whole genome shotgun (WGS) entry which is preliminary data.</text>
</comment>
<evidence type="ECO:0000313" key="2">
    <source>
        <dbReference type="EMBL" id="PVD21864.1"/>
    </source>
</evidence>
<gene>
    <name evidence="2" type="ORF">C0Q70_17666</name>
</gene>
<dbReference type="Proteomes" id="UP000245119">
    <property type="component" value="Linkage Group LG11"/>
</dbReference>